<dbReference type="AlphaFoldDB" id="A0A6J4SW91"/>
<organism evidence="1">
    <name type="scientific">uncultured Sphingomonas sp</name>
    <dbReference type="NCBI Taxonomy" id="158754"/>
    <lineage>
        <taxon>Bacteria</taxon>
        <taxon>Pseudomonadati</taxon>
        <taxon>Pseudomonadota</taxon>
        <taxon>Alphaproteobacteria</taxon>
        <taxon>Sphingomonadales</taxon>
        <taxon>Sphingomonadaceae</taxon>
        <taxon>Sphingomonas</taxon>
        <taxon>environmental samples</taxon>
    </lineage>
</organism>
<sequence>MPCIGKTDFWQREYQYRTTLRDLPPSLWRLDRNSIDFHLTKAGDFAKAGVRLKPPDPPFRWIIDDTPADLAWGSYHLTSGRVQVDFCGSNFPG</sequence>
<reference evidence="1" key="1">
    <citation type="submission" date="2020-02" db="EMBL/GenBank/DDBJ databases">
        <authorList>
            <person name="Meier V. D."/>
        </authorList>
    </citation>
    <scope>NUCLEOTIDE SEQUENCE</scope>
    <source>
        <strain evidence="1">AVDCRST_MAG31</strain>
    </source>
</reference>
<protein>
    <submittedName>
        <fullName evidence="1">Uncharacterized protein</fullName>
    </submittedName>
</protein>
<name>A0A6J4SW91_9SPHN</name>
<accession>A0A6J4SW91</accession>
<gene>
    <name evidence="1" type="ORF">AVDCRST_MAG31-748</name>
</gene>
<proteinExistence type="predicted"/>
<dbReference type="EMBL" id="CADCWA010000048">
    <property type="protein sequence ID" value="CAA9507221.1"/>
    <property type="molecule type" value="Genomic_DNA"/>
</dbReference>
<evidence type="ECO:0000313" key="1">
    <source>
        <dbReference type="EMBL" id="CAA9507221.1"/>
    </source>
</evidence>